<sequence length="67" mass="7530">MDLTGFVSYLLSGFSLLAGIAIFFGENEYIVPTSGRSLRLPCSFLFWFLALIFWAMAVKIEDDDSII</sequence>
<feature type="transmembrane region" description="Helical" evidence="1">
    <location>
        <begin position="6"/>
        <end position="25"/>
    </location>
</feature>
<reference evidence="2 3" key="1">
    <citation type="submission" date="2016-08" db="EMBL/GenBank/DDBJ databases">
        <title>New Insights into Marine Group III Euryarchaeota, from dark to light.</title>
        <authorList>
            <person name="Haro-Moreno J.M."/>
            <person name="Rodriguez-Valera F."/>
            <person name="Lopez-Garcia P."/>
            <person name="Moreira D."/>
            <person name="Martin-Cuadrado A.B."/>
        </authorList>
    </citation>
    <scope>NUCLEOTIDE SEQUENCE [LARGE SCALE GENOMIC DNA]</scope>
    <source>
        <strain evidence="2">CG-Epi3</strain>
    </source>
</reference>
<protein>
    <submittedName>
        <fullName evidence="2">Uncharacterized protein</fullName>
    </submittedName>
</protein>
<dbReference type="AlphaFoldDB" id="A0A1J5U364"/>
<gene>
    <name evidence="2" type="ORF">BEU00_00735</name>
</gene>
<keyword evidence="1" id="KW-0472">Membrane</keyword>
<keyword evidence="1" id="KW-1133">Transmembrane helix</keyword>
<evidence type="ECO:0000313" key="3">
    <source>
        <dbReference type="Proteomes" id="UP000183138"/>
    </source>
</evidence>
<accession>A0A1J5U364</accession>
<feature type="transmembrane region" description="Helical" evidence="1">
    <location>
        <begin position="37"/>
        <end position="57"/>
    </location>
</feature>
<dbReference type="EMBL" id="MIYY01000023">
    <property type="protein sequence ID" value="OIR23205.1"/>
    <property type="molecule type" value="Genomic_DNA"/>
</dbReference>
<evidence type="ECO:0000256" key="1">
    <source>
        <dbReference type="SAM" id="Phobius"/>
    </source>
</evidence>
<evidence type="ECO:0000313" key="2">
    <source>
        <dbReference type="EMBL" id="OIR23205.1"/>
    </source>
</evidence>
<proteinExistence type="predicted"/>
<dbReference type="Proteomes" id="UP000183138">
    <property type="component" value="Unassembled WGS sequence"/>
</dbReference>
<comment type="caution">
    <text evidence="2">The sequence shown here is derived from an EMBL/GenBank/DDBJ whole genome shotgun (WGS) entry which is preliminary data.</text>
</comment>
<organism evidence="2 3">
    <name type="scientific">Marine Group III euryarchaeote CG-Epi3</name>
    <dbReference type="NCBI Taxonomy" id="1888997"/>
    <lineage>
        <taxon>Archaea</taxon>
        <taxon>Methanobacteriati</taxon>
        <taxon>Thermoplasmatota</taxon>
        <taxon>Thermoplasmata</taxon>
        <taxon>Candidatus Thermoprofundales</taxon>
    </lineage>
</organism>
<name>A0A1J5U364_9ARCH</name>
<keyword evidence="1" id="KW-0812">Transmembrane</keyword>